<dbReference type="Gene3D" id="1.10.10.10">
    <property type="entry name" value="Winged helix-like DNA-binding domain superfamily/Winged helix DNA-binding domain"/>
    <property type="match status" value="1"/>
</dbReference>
<organism evidence="2 3">
    <name type="scientific">Planotetraspora silvatica</name>
    <dbReference type="NCBI Taxonomy" id="234614"/>
    <lineage>
        <taxon>Bacteria</taxon>
        <taxon>Bacillati</taxon>
        <taxon>Actinomycetota</taxon>
        <taxon>Actinomycetes</taxon>
        <taxon>Streptosporangiales</taxon>
        <taxon>Streptosporangiaceae</taxon>
        <taxon>Planotetraspora</taxon>
    </lineage>
</organism>
<dbReference type="RefSeq" id="WP_203975878.1">
    <property type="nucleotide sequence ID" value="NZ_BAAAKY010000014.1"/>
</dbReference>
<sequence length="183" mass="20353">MDTLELLAHPVRLRVVHAMRGGRMLTTSELCARIPDVSKATVYRHVDLLTAGGILEVADERRVRGAVERRYRLRQDRAVIDADTIKTLTLDDHRRGFAAAMAALLAEFNAYLDRDHVDPATDLVGYRQHAVWLSHDELLEMIGELRGAIAPRLANHPAPDRAQYLLSPILFPIEEPPIGPGAG</sequence>
<comment type="caution">
    <text evidence="2">The sequence shown here is derived from an EMBL/GenBank/DDBJ whole genome shotgun (WGS) entry which is preliminary data.</text>
</comment>
<dbReference type="AlphaFoldDB" id="A0A8J3UN20"/>
<evidence type="ECO:0000313" key="2">
    <source>
        <dbReference type="EMBL" id="GII47395.1"/>
    </source>
</evidence>
<feature type="domain" description="HTH arsR-type" evidence="1">
    <location>
        <begin position="2"/>
        <end position="84"/>
    </location>
</feature>
<gene>
    <name evidence="2" type="ORF">Psi02_38190</name>
</gene>
<accession>A0A8J3UN20</accession>
<evidence type="ECO:0000313" key="3">
    <source>
        <dbReference type="Proteomes" id="UP000644610"/>
    </source>
</evidence>
<proteinExistence type="predicted"/>
<dbReference type="InterPro" id="IPR036390">
    <property type="entry name" value="WH_DNA-bd_sf"/>
</dbReference>
<dbReference type="EMBL" id="BOOQ01000024">
    <property type="protein sequence ID" value="GII47395.1"/>
    <property type="molecule type" value="Genomic_DNA"/>
</dbReference>
<dbReference type="CDD" id="cd00090">
    <property type="entry name" value="HTH_ARSR"/>
    <property type="match status" value="1"/>
</dbReference>
<dbReference type="InterPro" id="IPR036388">
    <property type="entry name" value="WH-like_DNA-bd_sf"/>
</dbReference>
<dbReference type="InterPro" id="IPR001845">
    <property type="entry name" value="HTH_ArsR_DNA-bd_dom"/>
</dbReference>
<dbReference type="SMART" id="SM00418">
    <property type="entry name" value="HTH_ARSR"/>
    <property type="match status" value="1"/>
</dbReference>
<dbReference type="Proteomes" id="UP000644610">
    <property type="component" value="Unassembled WGS sequence"/>
</dbReference>
<evidence type="ECO:0000259" key="1">
    <source>
        <dbReference type="SMART" id="SM00418"/>
    </source>
</evidence>
<keyword evidence="3" id="KW-1185">Reference proteome</keyword>
<name>A0A8J3UN20_9ACTN</name>
<reference evidence="2" key="1">
    <citation type="submission" date="2021-01" db="EMBL/GenBank/DDBJ databases">
        <title>Whole genome shotgun sequence of Planotetraspora silvatica NBRC 100141.</title>
        <authorList>
            <person name="Komaki H."/>
            <person name="Tamura T."/>
        </authorList>
    </citation>
    <scope>NUCLEOTIDE SEQUENCE</scope>
    <source>
        <strain evidence="2">NBRC 100141</strain>
    </source>
</reference>
<dbReference type="GO" id="GO:0003700">
    <property type="term" value="F:DNA-binding transcription factor activity"/>
    <property type="evidence" value="ECO:0007669"/>
    <property type="project" value="InterPro"/>
</dbReference>
<protein>
    <submittedName>
        <fullName evidence="2">Transcriptional regulator</fullName>
    </submittedName>
</protein>
<dbReference type="Pfam" id="PF12840">
    <property type="entry name" value="HTH_20"/>
    <property type="match status" value="1"/>
</dbReference>
<dbReference type="Gene3D" id="6.10.140.2180">
    <property type="match status" value="1"/>
</dbReference>
<dbReference type="SUPFAM" id="SSF46785">
    <property type="entry name" value="Winged helix' DNA-binding domain"/>
    <property type="match status" value="1"/>
</dbReference>
<dbReference type="InterPro" id="IPR011991">
    <property type="entry name" value="ArsR-like_HTH"/>
</dbReference>